<evidence type="ECO:0000256" key="7">
    <source>
        <dbReference type="ARBA" id="ARBA00023136"/>
    </source>
</evidence>
<dbReference type="InterPro" id="IPR050297">
    <property type="entry name" value="LipidA_mod_glycosyltrf_83"/>
</dbReference>
<evidence type="ECO:0000256" key="1">
    <source>
        <dbReference type="ARBA" id="ARBA00004651"/>
    </source>
</evidence>
<evidence type="ECO:0000313" key="10">
    <source>
        <dbReference type="EMBL" id="MDR6942626.1"/>
    </source>
</evidence>
<protein>
    <recommendedName>
        <fullName evidence="9">Glycosyltransferase RgtA/B/C/D-like domain-containing protein</fullName>
    </recommendedName>
</protein>
<feature type="transmembrane region" description="Helical" evidence="8">
    <location>
        <begin position="79"/>
        <end position="100"/>
    </location>
</feature>
<keyword evidence="4" id="KW-0808">Transferase</keyword>
<feature type="transmembrane region" description="Helical" evidence="8">
    <location>
        <begin position="292"/>
        <end position="310"/>
    </location>
</feature>
<dbReference type="EMBL" id="JAVDUU010000002">
    <property type="protein sequence ID" value="MDR6942626.1"/>
    <property type="molecule type" value="Genomic_DNA"/>
</dbReference>
<keyword evidence="3" id="KW-0328">Glycosyltransferase</keyword>
<dbReference type="Proteomes" id="UP001247620">
    <property type="component" value="Unassembled WGS sequence"/>
</dbReference>
<evidence type="ECO:0000256" key="3">
    <source>
        <dbReference type="ARBA" id="ARBA00022676"/>
    </source>
</evidence>
<evidence type="ECO:0000313" key="11">
    <source>
        <dbReference type="Proteomes" id="UP001247620"/>
    </source>
</evidence>
<comment type="caution">
    <text evidence="10">The sequence shown here is derived from an EMBL/GenBank/DDBJ whole genome shotgun (WGS) entry which is preliminary data.</text>
</comment>
<dbReference type="Pfam" id="PF13231">
    <property type="entry name" value="PMT_2"/>
    <property type="match status" value="1"/>
</dbReference>
<keyword evidence="11" id="KW-1185">Reference proteome</keyword>
<accession>A0ABU1TBK1</accession>
<organism evidence="10 11">
    <name type="scientific">Mucilaginibacter pocheonensis</name>
    <dbReference type="NCBI Taxonomy" id="398050"/>
    <lineage>
        <taxon>Bacteria</taxon>
        <taxon>Pseudomonadati</taxon>
        <taxon>Bacteroidota</taxon>
        <taxon>Sphingobacteriia</taxon>
        <taxon>Sphingobacteriales</taxon>
        <taxon>Sphingobacteriaceae</taxon>
        <taxon>Mucilaginibacter</taxon>
    </lineage>
</organism>
<evidence type="ECO:0000256" key="6">
    <source>
        <dbReference type="ARBA" id="ARBA00022989"/>
    </source>
</evidence>
<feature type="transmembrane region" description="Helical" evidence="8">
    <location>
        <begin position="322"/>
        <end position="347"/>
    </location>
</feature>
<evidence type="ECO:0000256" key="8">
    <source>
        <dbReference type="SAM" id="Phobius"/>
    </source>
</evidence>
<evidence type="ECO:0000256" key="4">
    <source>
        <dbReference type="ARBA" id="ARBA00022679"/>
    </source>
</evidence>
<comment type="subcellular location">
    <subcellularLocation>
        <location evidence="1">Cell membrane</location>
        <topology evidence="1">Multi-pass membrane protein</topology>
    </subcellularLocation>
</comment>
<feature type="transmembrane region" description="Helical" evidence="8">
    <location>
        <begin position="193"/>
        <end position="213"/>
    </location>
</feature>
<keyword evidence="5 8" id="KW-0812">Transmembrane</keyword>
<proteinExistence type="predicted"/>
<feature type="transmembrane region" description="Helical" evidence="8">
    <location>
        <begin position="233"/>
        <end position="255"/>
    </location>
</feature>
<sequence>MQHSTSNNTQALVKYNRPVIYFLLLWTALNILQAATLELHADEAYYWVFSRMMDWGFYYHPPMVAVFIRIGDTLMHNELGTRLITLLSSSAAMYMVWVMLQRYAVSAKWFILFMAGILVFHVYGFTATPDAPLLFFAVLFYFFYQQYLDQDSWILALILGVVVACLMYSKYHGILLVGFTLLSNLKLLKRGSFYFIAVLAFALFVPHIIWQYHHNFPAVNFNLFERSGGGFDITYGFTYLLTQLLIGGPLISWFIFYKAFTSKIKDAFMRCLMVNAAGVFIFFYLNTLKVNVQPHYTLIAFVPLLMLALINLKQKAYNPAWLYRLAVLNIVLIVGFRLCLVAGFSFLKQNGQLASYYGFRDWAKAVHAKAGNHYVIMKDEYQNPSKYCFYTNSLKGFGYDSRYYRTTQFDMWPFEDSLQHTDVYYLTQNKISSISVDSINTSGTAGKWYGGWVKDARTYQKVICQPAINNMTLAPGQQQGIDVAITNPYPFVINFSNKDAINKLTVEACFFLGPDIVEIQPAKDDIYNLPPIKPGEQVHYNFTFKAPLKRGSYALFFSWRTDPFAGSRNSGFVNLTVK</sequence>
<keyword evidence="7 8" id="KW-0472">Membrane</keyword>
<evidence type="ECO:0000259" key="9">
    <source>
        <dbReference type="Pfam" id="PF13231"/>
    </source>
</evidence>
<name>A0ABU1TBK1_9SPHI</name>
<feature type="transmembrane region" description="Helical" evidence="8">
    <location>
        <begin position="267"/>
        <end position="286"/>
    </location>
</feature>
<dbReference type="InterPro" id="IPR038731">
    <property type="entry name" value="RgtA/B/C-like"/>
</dbReference>
<feature type="transmembrane region" description="Helical" evidence="8">
    <location>
        <begin position="153"/>
        <end position="181"/>
    </location>
</feature>
<dbReference type="PANTHER" id="PTHR33908">
    <property type="entry name" value="MANNOSYLTRANSFERASE YKCB-RELATED"/>
    <property type="match status" value="1"/>
</dbReference>
<keyword evidence="6 8" id="KW-1133">Transmembrane helix</keyword>
<evidence type="ECO:0000256" key="5">
    <source>
        <dbReference type="ARBA" id="ARBA00022692"/>
    </source>
</evidence>
<dbReference type="PANTHER" id="PTHR33908:SF11">
    <property type="entry name" value="MEMBRANE PROTEIN"/>
    <property type="match status" value="1"/>
</dbReference>
<gene>
    <name evidence="10" type="ORF">J2W55_002468</name>
</gene>
<feature type="domain" description="Glycosyltransferase RgtA/B/C/D-like" evidence="9">
    <location>
        <begin position="60"/>
        <end position="210"/>
    </location>
</feature>
<evidence type="ECO:0000256" key="2">
    <source>
        <dbReference type="ARBA" id="ARBA00022475"/>
    </source>
</evidence>
<keyword evidence="2" id="KW-1003">Cell membrane</keyword>
<reference evidence="10 11" key="1">
    <citation type="submission" date="2023-07" db="EMBL/GenBank/DDBJ databases">
        <title>Sorghum-associated microbial communities from plants grown in Nebraska, USA.</title>
        <authorList>
            <person name="Schachtman D."/>
        </authorList>
    </citation>
    <scope>NUCLEOTIDE SEQUENCE [LARGE SCALE GENOMIC DNA]</scope>
    <source>
        <strain evidence="10 11">3262</strain>
    </source>
</reference>
<feature type="transmembrane region" description="Helical" evidence="8">
    <location>
        <begin position="106"/>
        <end position="124"/>
    </location>
</feature>